<evidence type="ECO:0000256" key="1">
    <source>
        <dbReference type="ARBA" id="ARBA00006484"/>
    </source>
</evidence>
<comment type="caution">
    <text evidence="4">The sequence shown here is derived from an EMBL/GenBank/DDBJ whole genome shotgun (WGS) entry which is preliminary data.</text>
</comment>
<reference evidence="5" key="1">
    <citation type="journal article" date="2019" name="Int. J. Syst. Evol. Microbiol.">
        <title>The Global Catalogue of Microorganisms (GCM) 10K type strain sequencing project: providing services to taxonomists for standard genome sequencing and annotation.</title>
        <authorList>
            <consortium name="The Broad Institute Genomics Platform"/>
            <consortium name="The Broad Institute Genome Sequencing Center for Infectious Disease"/>
            <person name="Wu L."/>
            <person name="Ma J."/>
        </authorList>
    </citation>
    <scope>NUCLEOTIDE SEQUENCE [LARGE SCALE GENOMIC DNA]</scope>
    <source>
        <strain evidence="5">JCM 3380</strain>
    </source>
</reference>
<evidence type="ECO:0000256" key="2">
    <source>
        <dbReference type="SAM" id="MobiDB-lite"/>
    </source>
</evidence>
<dbReference type="SUPFAM" id="SSF51735">
    <property type="entry name" value="NAD(P)-binding Rossmann-fold domains"/>
    <property type="match status" value="1"/>
</dbReference>
<dbReference type="CDD" id="cd05233">
    <property type="entry name" value="SDR_c"/>
    <property type="match status" value="1"/>
</dbReference>
<feature type="domain" description="Ketoreductase" evidence="3">
    <location>
        <begin position="34"/>
        <end position="230"/>
    </location>
</feature>
<gene>
    <name evidence="4" type="ORF">GCM10010492_20930</name>
</gene>
<comment type="similarity">
    <text evidence="1">Belongs to the short-chain dehydrogenases/reductases (SDR) family.</text>
</comment>
<evidence type="ECO:0000313" key="4">
    <source>
        <dbReference type="EMBL" id="GAA0222572.1"/>
    </source>
</evidence>
<sequence length="268" mass="27476">MAERLTPGDPSTPNDRPAPDDRSTADDRPAPGDRLTVVTGGSRGIGAATVRRLAADGHRVVLGYRAAREEAEQLAREVGGLAVRCEVSDPDDVDALFTAAARLGRVTGVVINAGVTSPAGPLADTEVADLRRVLDVNVLGALLCARRAARDLTEGGAIVSVSSAAATLGSPGEYVHYAASKAAVDAMTIGLAKELGPRGIRVNAVAAGTVHTDIHRLTGVPDRPDRVAPLIPLRRAGQPEEIAAAVAWLLGDDASFTTGAILRVAGGL</sequence>
<dbReference type="Pfam" id="PF13561">
    <property type="entry name" value="adh_short_C2"/>
    <property type="match status" value="1"/>
</dbReference>
<keyword evidence="5" id="KW-1185">Reference proteome</keyword>
<dbReference type="InterPro" id="IPR057326">
    <property type="entry name" value="KR_dom"/>
</dbReference>
<dbReference type="PRINTS" id="PR00081">
    <property type="entry name" value="GDHRDH"/>
</dbReference>
<protein>
    <submittedName>
        <fullName evidence="4">SDR family oxidoreductase</fullName>
    </submittedName>
</protein>
<dbReference type="EMBL" id="BAAABU010000003">
    <property type="protein sequence ID" value="GAA0222572.1"/>
    <property type="molecule type" value="Genomic_DNA"/>
</dbReference>
<dbReference type="InterPro" id="IPR036291">
    <property type="entry name" value="NAD(P)-bd_dom_sf"/>
</dbReference>
<feature type="region of interest" description="Disordered" evidence="2">
    <location>
        <begin position="1"/>
        <end position="38"/>
    </location>
</feature>
<dbReference type="PROSITE" id="PS00061">
    <property type="entry name" value="ADH_SHORT"/>
    <property type="match status" value="1"/>
</dbReference>
<proteinExistence type="inferred from homology"/>
<dbReference type="InterPro" id="IPR002347">
    <property type="entry name" value="SDR_fam"/>
</dbReference>
<dbReference type="SMART" id="SM00822">
    <property type="entry name" value="PKS_KR"/>
    <property type="match status" value="1"/>
</dbReference>
<dbReference type="PANTHER" id="PTHR42760:SF40">
    <property type="entry name" value="3-OXOACYL-[ACYL-CARRIER-PROTEIN] REDUCTASE, CHLOROPLASTIC"/>
    <property type="match status" value="1"/>
</dbReference>
<feature type="compositionally biased region" description="Basic and acidic residues" evidence="2">
    <location>
        <begin position="17"/>
        <end position="31"/>
    </location>
</feature>
<dbReference type="PRINTS" id="PR00080">
    <property type="entry name" value="SDRFAMILY"/>
</dbReference>
<organism evidence="4 5">
    <name type="scientific">Saccharothrix mutabilis subsp. mutabilis</name>
    <dbReference type="NCBI Taxonomy" id="66855"/>
    <lineage>
        <taxon>Bacteria</taxon>
        <taxon>Bacillati</taxon>
        <taxon>Actinomycetota</taxon>
        <taxon>Actinomycetes</taxon>
        <taxon>Pseudonocardiales</taxon>
        <taxon>Pseudonocardiaceae</taxon>
        <taxon>Saccharothrix</taxon>
    </lineage>
</organism>
<dbReference type="PANTHER" id="PTHR42760">
    <property type="entry name" value="SHORT-CHAIN DEHYDROGENASES/REDUCTASES FAMILY MEMBER"/>
    <property type="match status" value="1"/>
</dbReference>
<evidence type="ECO:0000259" key="3">
    <source>
        <dbReference type="SMART" id="SM00822"/>
    </source>
</evidence>
<dbReference type="InterPro" id="IPR020904">
    <property type="entry name" value="Sc_DH/Rdtase_CS"/>
</dbReference>
<dbReference type="Proteomes" id="UP001500416">
    <property type="component" value="Unassembled WGS sequence"/>
</dbReference>
<name>A0ABP3D3W5_9PSEU</name>
<evidence type="ECO:0000313" key="5">
    <source>
        <dbReference type="Proteomes" id="UP001500416"/>
    </source>
</evidence>
<dbReference type="Gene3D" id="3.40.50.720">
    <property type="entry name" value="NAD(P)-binding Rossmann-like Domain"/>
    <property type="match status" value="1"/>
</dbReference>
<accession>A0ABP3D3W5</accession>